<proteinExistence type="predicted"/>
<gene>
    <name evidence="1" type="ORF">ZIOFF_027305</name>
</gene>
<protein>
    <submittedName>
        <fullName evidence="1">Uncharacterized protein</fullName>
    </submittedName>
</protein>
<reference evidence="1 2" key="1">
    <citation type="submission" date="2020-08" db="EMBL/GenBank/DDBJ databases">
        <title>Plant Genome Project.</title>
        <authorList>
            <person name="Zhang R.-G."/>
        </authorList>
    </citation>
    <scope>NUCLEOTIDE SEQUENCE [LARGE SCALE GENOMIC DNA]</scope>
    <source>
        <tissue evidence="1">Rhizome</tissue>
    </source>
</reference>
<name>A0A8J5L7U7_ZINOF</name>
<dbReference type="SUPFAM" id="SSF56672">
    <property type="entry name" value="DNA/RNA polymerases"/>
    <property type="match status" value="1"/>
</dbReference>
<accession>A0A8J5L7U7</accession>
<organism evidence="1 2">
    <name type="scientific">Zingiber officinale</name>
    <name type="common">Ginger</name>
    <name type="synonym">Amomum zingiber</name>
    <dbReference type="NCBI Taxonomy" id="94328"/>
    <lineage>
        <taxon>Eukaryota</taxon>
        <taxon>Viridiplantae</taxon>
        <taxon>Streptophyta</taxon>
        <taxon>Embryophyta</taxon>
        <taxon>Tracheophyta</taxon>
        <taxon>Spermatophyta</taxon>
        <taxon>Magnoliopsida</taxon>
        <taxon>Liliopsida</taxon>
        <taxon>Zingiberales</taxon>
        <taxon>Zingiberaceae</taxon>
        <taxon>Zingiber</taxon>
    </lineage>
</organism>
<keyword evidence="2" id="KW-1185">Reference proteome</keyword>
<dbReference type="InterPro" id="IPR043502">
    <property type="entry name" value="DNA/RNA_pol_sf"/>
</dbReference>
<dbReference type="AlphaFoldDB" id="A0A8J5L7U7"/>
<dbReference type="Proteomes" id="UP000734854">
    <property type="component" value="Unassembled WGS sequence"/>
</dbReference>
<comment type="caution">
    <text evidence="1">The sequence shown here is derived from an EMBL/GenBank/DDBJ whole genome shotgun (WGS) entry which is preliminary data.</text>
</comment>
<sequence>MLMLCQRLGAVAYNGAVASDARNYAIYRGVIGMSFPSAKGGEGWRMSEKGIGEPRSSRGCCGSFFILGLRFDSPSLRTKRRLVEEGVLERLGKLSYSEMLLASLGSVGSKIRMGALSEFRIRSRVPSIYRGRKGWMATGGGRGRWPPDLLLLQGVSDWLLGSLYSKTSPHGDRRFKASDWAIIKEVKALVKTLPDLESPPETSYIIIETDDSMEGWGDVCKWKQSEFESRK</sequence>
<evidence type="ECO:0000313" key="2">
    <source>
        <dbReference type="Proteomes" id="UP000734854"/>
    </source>
</evidence>
<dbReference type="EMBL" id="JACMSC010000007">
    <property type="protein sequence ID" value="KAG6516825.1"/>
    <property type="molecule type" value="Genomic_DNA"/>
</dbReference>
<evidence type="ECO:0000313" key="1">
    <source>
        <dbReference type="EMBL" id="KAG6516825.1"/>
    </source>
</evidence>